<reference evidence="2 4" key="1">
    <citation type="submission" date="2014-08" db="EMBL/GenBank/DDBJ databases">
        <authorList>
            <person name="Sisinthy S."/>
        </authorList>
    </citation>
    <scope>NUCLEOTIDE SEQUENCE [LARGE SCALE GENOMIC DNA]</scope>
    <source>
        <strain evidence="2 4">RuG17</strain>
    </source>
</reference>
<reference evidence="3 5" key="2">
    <citation type="submission" date="2020-08" db="EMBL/GenBank/DDBJ databases">
        <title>Sequencing the genomes of 1000 actinobacteria strains.</title>
        <authorList>
            <person name="Klenk H.-P."/>
        </authorList>
    </citation>
    <scope>NUCLEOTIDE SEQUENCE [LARGE SCALE GENOMIC DNA]</scope>
    <source>
        <strain evidence="3 5">DSM 21065</strain>
    </source>
</reference>
<dbReference type="STRING" id="1001240.GY21_19980"/>
<keyword evidence="3" id="KW-0238">DNA-binding</keyword>
<dbReference type="GO" id="GO:0003677">
    <property type="term" value="F:DNA binding"/>
    <property type="evidence" value="ECO:0007669"/>
    <property type="project" value="UniProtKB-KW"/>
</dbReference>
<dbReference type="InterPro" id="IPR036390">
    <property type="entry name" value="WH_DNA-bd_sf"/>
</dbReference>
<evidence type="ECO:0000313" key="3">
    <source>
        <dbReference type="EMBL" id="MBB5640166.1"/>
    </source>
</evidence>
<dbReference type="Gene3D" id="1.10.10.10">
    <property type="entry name" value="Winged helix-like DNA-binding domain superfamily/Winged helix DNA-binding domain"/>
    <property type="match status" value="1"/>
</dbReference>
<dbReference type="EMBL" id="JACHBQ010000001">
    <property type="protein sequence ID" value="MBB5640166.1"/>
    <property type="molecule type" value="Genomic_DNA"/>
</dbReference>
<dbReference type="Proteomes" id="UP000561726">
    <property type="component" value="Unassembled WGS sequence"/>
</dbReference>
<dbReference type="InterPro" id="IPR036388">
    <property type="entry name" value="WH-like_DNA-bd_sf"/>
</dbReference>
<dbReference type="SUPFAM" id="SSF46785">
    <property type="entry name" value="Winged helix' DNA-binding domain"/>
    <property type="match status" value="1"/>
</dbReference>
<dbReference type="PANTHER" id="PTHR33169:SF13">
    <property type="entry name" value="PADR-FAMILY TRANSCRIPTIONAL REGULATOR"/>
    <property type="match status" value="1"/>
</dbReference>
<organism evidence="2 4">
    <name type="scientific">Cryobacterium roopkundense</name>
    <dbReference type="NCBI Taxonomy" id="1001240"/>
    <lineage>
        <taxon>Bacteria</taxon>
        <taxon>Bacillati</taxon>
        <taxon>Actinomycetota</taxon>
        <taxon>Actinomycetes</taxon>
        <taxon>Micrococcales</taxon>
        <taxon>Microbacteriaceae</taxon>
        <taxon>Cryobacterium</taxon>
    </lineage>
</organism>
<proteinExistence type="predicted"/>
<dbReference type="Proteomes" id="UP000029864">
    <property type="component" value="Unassembled WGS sequence"/>
</dbReference>
<dbReference type="RefSeq" id="WP_035840297.1">
    <property type="nucleotide sequence ID" value="NZ_JACHBQ010000001.1"/>
</dbReference>
<sequence length="120" mass="13441">MANKEMREPTFMVLAALANGPKHGYALIKEADELSHGRVQLKVGTLYAALERLQTEGLVAISGEEIVDGRRRRYFCILEEGSSQLEAEITRMEQYAREARLRIRPAIAFTMLAPARGLAH</sequence>
<protein>
    <submittedName>
        <fullName evidence="3">DNA-binding PadR family transcriptional regulator</fullName>
    </submittedName>
</protein>
<dbReference type="EMBL" id="JPXF01000137">
    <property type="protein sequence ID" value="KGJ71761.1"/>
    <property type="molecule type" value="Genomic_DNA"/>
</dbReference>
<feature type="domain" description="Transcription regulator PadR N-terminal" evidence="1">
    <location>
        <begin position="13"/>
        <end position="86"/>
    </location>
</feature>
<dbReference type="eggNOG" id="COG1695">
    <property type="taxonomic scope" value="Bacteria"/>
</dbReference>
<name>A0A099J0I2_9MICO</name>
<dbReference type="OrthoDB" id="122286at2"/>
<evidence type="ECO:0000313" key="5">
    <source>
        <dbReference type="Proteomes" id="UP000561726"/>
    </source>
</evidence>
<keyword evidence="4" id="KW-1185">Reference proteome</keyword>
<comment type="caution">
    <text evidence="2">The sequence shown here is derived from an EMBL/GenBank/DDBJ whole genome shotgun (WGS) entry which is preliminary data.</text>
</comment>
<evidence type="ECO:0000259" key="1">
    <source>
        <dbReference type="Pfam" id="PF03551"/>
    </source>
</evidence>
<dbReference type="Pfam" id="PF03551">
    <property type="entry name" value="PadR"/>
    <property type="match status" value="1"/>
</dbReference>
<accession>A0A099J0I2</accession>
<dbReference type="InterPro" id="IPR052509">
    <property type="entry name" value="Metal_resp_DNA-bind_regulator"/>
</dbReference>
<evidence type="ECO:0000313" key="4">
    <source>
        <dbReference type="Proteomes" id="UP000029864"/>
    </source>
</evidence>
<evidence type="ECO:0000313" key="2">
    <source>
        <dbReference type="EMBL" id="KGJ71761.1"/>
    </source>
</evidence>
<gene>
    <name evidence="3" type="ORF">BJ997_000714</name>
    <name evidence="2" type="ORF">GY21_19980</name>
</gene>
<dbReference type="InterPro" id="IPR005149">
    <property type="entry name" value="Tscrpt_reg_PadR_N"/>
</dbReference>
<dbReference type="PANTHER" id="PTHR33169">
    <property type="entry name" value="PADR-FAMILY TRANSCRIPTIONAL REGULATOR"/>
    <property type="match status" value="1"/>
</dbReference>
<dbReference type="AlphaFoldDB" id="A0A099J0I2"/>